<dbReference type="InterPro" id="IPR002539">
    <property type="entry name" value="MaoC-like_dom"/>
</dbReference>
<gene>
    <name evidence="2" type="ORF">METZ01_LOCUS512698</name>
</gene>
<dbReference type="SUPFAM" id="SSF54637">
    <property type="entry name" value="Thioesterase/thiol ester dehydrase-isomerase"/>
    <property type="match status" value="1"/>
</dbReference>
<dbReference type="PANTHER" id="PTHR42993:SF1">
    <property type="entry name" value="MAOC-LIKE DEHYDRATASE DOMAIN-CONTAINING PROTEIN"/>
    <property type="match status" value="1"/>
</dbReference>
<name>A0A383ETE4_9ZZZZ</name>
<dbReference type="EMBL" id="UINC01228504">
    <property type="protein sequence ID" value="SVE59844.1"/>
    <property type="molecule type" value="Genomic_DNA"/>
</dbReference>
<dbReference type="PANTHER" id="PTHR42993">
    <property type="entry name" value="MAOC-LIKE DEHYDRATASE DOMAIN-CONTAINING PROTEIN"/>
    <property type="match status" value="1"/>
</dbReference>
<feature type="domain" description="MaoC-like" evidence="1">
    <location>
        <begin position="14"/>
        <end position="114"/>
    </location>
</feature>
<accession>A0A383ETE4</accession>
<evidence type="ECO:0000313" key="2">
    <source>
        <dbReference type="EMBL" id="SVE59844.1"/>
    </source>
</evidence>
<evidence type="ECO:0000259" key="1">
    <source>
        <dbReference type="Pfam" id="PF01575"/>
    </source>
</evidence>
<protein>
    <recommendedName>
        <fullName evidence="1">MaoC-like domain-containing protein</fullName>
    </recommendedName>
</protein>
<dbReference type="Pfam" id="PF01575">
    <property type="entry name" value="MaoC_dehydratas"/>
    <property type="match status" value="1"/>
</dbReference>
<reference evidence="2" key="1">
    <citation type="submission" date="2018-05" db="EMBL/GenBank/DDBJ databases">
        <authorList>
            <person name="Lanie J.A."/>
            <person name="Ng W.-L."/>
            <person name="Kazmierczak K.M."/>
            <person name="Andrzejewski T.M."/>
            <person name="Davidsen T.M."/>
            <person name="Wayne K.J."/>
            <person name="Tettelin H."/>
            <person name="Glass J.I."/>
            <person name="Rusch D."/>
            <person name="Podicherti R."/>
            <person name="Tsui H.-C.T."/>
            <person name="Winkler M.E."/>
        </authorList>
    </citation>
    <scope>NUCLEOTIDE SEQUENCE</scope>
</reference>
<dbReference type="Gene3D" id="3.10.129.10">
    <property type="entry name" value="Hotdog Thioesterase"/>
    <property type="match status" value="1"/>
</dbReference>
<dbReference type="AlphaFoldDB" id="A0A383ETE4"/>
<dbReference type="InterPro" id="IPR029069">
    <property type="entry name" value="HotDog_dom_sf"/>
</dbReference>
<dbReference type="CDD" id="cd03450">
    <property type="entry name" value="NodN"/>
    <property type="match status" value="1"/>
</dbReference>
<proteinExistence type="predicted"/>
<organism evidence="2">
    <name type="scientific">marine metagenome</name>
    <dbReference type="NCBI Taxonomy" id="408172"/>
    <lineage>
        <taxon>unclassified sequences</taxon>
        <taxon>metagenomes</taxon>
        <taxon>ecological metagenomes</taxon>
    </lineage>
</organism>
<sequence>MRVFNSVAEVVGCVGEEIGVSEWLSIDQDRINDFADATGDHQWIHIDPARTESELGMSTIAHGFLTLSLVPMLTSQIQTISSVTRGINYGTNKVRFTNMVPVNSRVRAKTKLIEATPKAGGMQLISEVSIEIEGQERPAMVAETVSIVFE</sequence>
<dbReference type="InterPro" id="IPR039375">
    <property type="entry name" value="NodN-like"/>
</dbReference>